<reference evidence="1" key="1">
    <citation type="submission" date="2022-02" db="EMBL/GenBank/DDBJ databases">
        <title>Plant Genome Project.</title>
        <authorList>
            <person name="Zhang R.-G."/>
        </authorList>
    </citation>
    <scope>NUCLEOTIDE SEQUENCE</scope>
    <source>
        <strain evidence="1">AT1</strain>
    </source>
</reference>
<accession>A0ACC0PRE8</accession>
<comment type="caution">
    <text evidence="1">The sequence shown here is derived from an EMBL/GenBank/DDBJ whole genome shotgun (WGS) entry which is preliminary data.</text>
</comment>
<name>A0ACC0PRE8_RHOML</name>
<protein>
    <submittedName>
        <fullName evidence="1">Uncharacterized protein</fullName>
    </submittedName>
</protein>
<organism evidence="1 2">
    <name type="scientific">Rhododendron molle</name>
    <name type="common">Chinese azalea</name>
    <name type="synonym">Azalea mollis</name>
    <dbReference type="NCBI Taxonomy" id="49168"/>
    <lineage>
        <taxon>Eukaryota</taxon>
        <taxon>Viridiplantae</taxon>
        <taxon>Streptophyta</taxon>
        <taxon>Embryophyta</taxon>
        <taxon>Tracheophyta</taxon>
        <taxon>Spermatophyta</taxon>
        <taxon>Magnoliopsida</taxon>
        <taxon>eudicotyledons</taxon>
        <taxon>Gunneridae</taxon>
        <taxon>Pentapetalae</taxon>
        <taxon>asterids</taxon>
        <taxon>Ericales</taxon>
        <taxon>Ericaceae</taxon>
        <taxon>Ericoideae</taxon>
        <taxon>Rhodoreae</taxon>
        <taxon>Rhododendron</taxon>
    </lineage>
</organism>
<evidence type="ECO:0000313" key="2">
    <source>
        <dbReference type="Proteomes" id="UP001062846"/>
    </source>
</evidence>
<dbReference type="Proteomes" id="UP001062846">
    <property type="component" value="Chromosome 2"/>
</dbReference>
<evidence type="ECO:0000313" key="1">
    <source>
        <dbReference type="EMBL" id="KAI8567602.1"/>
    </source>
</evidence>
<proteinExistence type="predicted"/>
<sequence>MHPMARISSRLLTIRSLVAEMRSEPSDARLTARRCATLRTPLLGTILSLSLSHSLSLSLSLSHSFTVLRSMCTLGSHIIFL</sequence>
<keyword evidence="2" id="KW-1185">Reference proteome</keyword>
<dbReference type="EMBL" id="CM046389">
    <property type="protein sequence ID" value="KAI8567602.1"/>
    <property type="molecule type" value="Genomic_DNA"/>
</dbReference>
<gene>
    <name evidence="1" type="ORF">RHMOL_Rhmol02G0134200</name>
</gene>